<dbReference type="CDD" id="cd06916">
    <property type="entry name" value="NR_DBD_like"/>
    <property type="match status" value="1"/>
</dbReference>
<keyword evidence="3" id="KW-0863">Zinc-finger</keyword>
<feature type="compositionally biased region" description="Low complexity" evidence="10">
    <location>
        <begin position="190"/>
        <end position="204"/>
    </location>
</feature>
<keyword evidence="8" id="KW-0675">Receptor</keyword>
<dbReference type="Gene3D" id="1.10.565.10">
    <property type="entry name" value="Retinoid X Receptor"/>
    <property type="match status" value="1"/>
</dbReference>
<dbReference type="SUPFAM" id="SSF48508">
    <property type="entry name" value="Nuclear receptor ligand-binding domain"/>
    <property type="match status" value="1"/>
</dbReference>
<dbReference type="GO" id="GO:0008270">
    <property type="term" value="F:zinc ion binding"/>
    <property type="evidence" value="ECO:0007669"/>
    <property type="project" value="UniProtKB-KW"/>
</dbReference>
<dbReference type="GO" id="GO:0004879">
    <property type="term" value="F:nuclear receptor activity"/>
    <property type="evidence" value="ECO:0007669"/>
    <property type="project" value="TreeGrafter"/>
</dbReference>
<evidence type="ECO:0000256" key="8">
    <source>
        <dbReference type="ARBA" id="ARBA00023170"/>
    </source>
</evidence>
<dbReference type="SMART" id="SM00430">
    <property type="entry name" value="HOLI"/>
    <property type="match status" value="1"/>
</dbReference>
<dbReference type="GO" id="GO:0000122">
    <property type="term" value="P:negative regulation of transcription by RNA polymerase II"/>
    <property type="evidence" value="ECO:0007669"/>
    <property type="project" value="TreeGrafter"/>
</dbReference>
<gene>
    <name evidence="14 15" type="primary">LOC111136477</name>
</gene>
<dbReference type="RefSeq" id="XP_022343061.1">
    <property type="nucleotide sequence ID" value="XM_022487353.1"/>
</dbReference>
<evidence type="ECO:0000313" key="15">
    <source>
        <dbReference type="RefSeq" id="XP_022343061.1"/>
    </source>
</evidence>
<dbReference type="Proteomes" id="UP000694844">
    <property type="component" value="Chromosome 5"/>
</dbReference>
<dbReference type="OrthoDB" id="5771769at2759"/>
<feature type="region of interest" description="Disordered" evidence="10">
    <location>
        <begin position="97"/>
        <end position="169"/>
    </location>
</feature>
<feature type="region of interest" description="Disordered" evidence="10">
    <location>
        <begin position="185"/>
        <end position="223"/>
    </location>
</feature>
<keyword evidence="6" id="KW-0238">DNA-binding</keyword>
<proteinExistence type="inferred from homology"/>
<feature type="compositionally biased region" description="Polar residues" evidence="10">
    <location>
        <begin position="157"/>
        <end position="169"/>
    </location>
</feature>
<evidence type="ECO:0000313" key="13">
    <source>
        <dbReference type="Proteomes" id="UP000694844"/>
    </source>
</evidence>
<evidence type="ECO:0000259" key="11">
    <source>
        <dbReference type="PROSITE" id="PS51030"/>
    </source>
</evidence>
<accession>A0A8B8ESY2</accession>
<reference evidence="14 15" key="1">
    <citation type="submission" date="2025-04" db="UniProtKB">
        <authorList>
            <consortium name="RefSeq"/>
        </authorList>
    </citation>
    <scope>IDENTIFICATION</scope>
    <source>
        <tissue evidence="14 15">Whole sample</tissue>
    </source>
</reference>
<dbReference type="GO" id="GO:0009755">
    <property type="term" value="P:hormone-mediated signaling pathway"/>
    <property type="evidence" value="ECO:0007669"/>
    <property type="project" value="TreeGrafter"/>
</dbReference>
<feature type="domain" description="NR LBD" evidence="12">
    <location>
        <begin position="518"/>
        <end position="746"/>
    </location>
</feature>
<dbReference type="PROSITE" id="PS00031">
    <property type="entry name" value="NUCLEAR_REC_DBD_1"/>
    <property type="match status" value="1"/>
</dbReference>
<dbReference type="SMART" id="SM00399">
    <property type="entry name" value="ZnF_C4"/>
    <property type="match status" value="1"/>
</dbReference>
<dbReference type="PRINTS" id="PR00047">
    <property type="entry name" value="STROIDFINGER"/>
</dbReference>
<dbReference type="Gene3D" id="3.30.50.10">
    <property type="entry name" value="Erythroid Transcription Factor GATA-1, subunit A"/>
    <property type="match status" value="1"/>
</dbReference>
<feature type="domain" description="Nuclear receptor" evidence="11">
    <location>
        <begin position="10"/>
        <end position="85"/>
    </location>
</feature>
<dbReference type="GO" id="GO:0000978">
    <property type="term" value="F:RNA polymerase II cis-regulatory region sequence-specific DNA binding"/>
    <property type="evidence" value="ECO:0007669"/>
    <property type="project" value="TreeGrafter"/>
</dbReference>
<keyword evidence="2" id="KW-0479">Metal-binding</keyword>
<dbReference type="GO" id="GO:0030154">
    <property type="term" value="P:cell differentiation"/>
    <property type="evidence" value="ECO:0007669"/>
    <property type="project" value="TreeGrafter"/>
</dbReference>
<evidence type="ECO:0000256" key="10">
    <source>
        <dbReference type="SAM" id="MobiDB-lite"/>
    </source>
</evidence>
<dbReference type="SUPFAM" id="SSF57716">
    <property type="entry name" value="Glucocorticoid receptor-like (DNA-binding domain)"/>
    <property type="match status" value="1"/>
</dbReference>
<dbReference type="InterPro" id="IPR000536">
    <property type="entry name" value="Nucl_hrmn_rcpt_lig-bd"/>
</dbReference>
<dbReference type="RefSeq" id="XP_022343060.1">
    <property type="nucleotide sequence ID" value="XM_022487352.1"/>
</dbReference>
<evidence type="ECO:0000256" key="5">
    <source>
        <dbReference type="ARBA" id="ARBA00023015"/>
    </source>
</evidence>
<comment type="similarity">
    <text evidence="1">Belongs to the nuclear hormone receptor family.</text>
</comment>
<evidence type="ECO:0000313" key="14">
    <source>
        <dbReference type="RefSeq" id="XP_022343060.1"/>
    </source>
</evidence>
<keyword evidence="9" id="KW-0539">Nucleus</keyword>
<organism evidence="13 15">
    <name type="scientific">Crassostrea virginica</name>
    <name type="common">Eastern oyster</name>
    <dbReference type="NCBI Taxonomy" id="6565"/>
    <lineage>
        <taxon>Eukaryota</taxon>
        <taxon>Metazoa</taxon>
        <taxon>Spiralia</taxon>
        <taxon>Lophotrochozoa</taxon>
        <taxon>Mollusca</taxon>
        <taxon>Bivalvia</taxon>
        <taxon>Autobranchia</taxon>
        <taxon>Pteriomorphia</taxon>
        <taxon>Ostreida</taxon>
        <taxon>Ostreoidea</taxon>
        <taxon>Ostreidae</taxon>
        <taxon>Crassostrea</taxon>
    </lineage>
</organism>
<dbReference type="InterPro" id="IPR013088">
    <property type="entry name" value="Znf_NHR/GATA"/>
</dbReference>
<feature type="compositionally biased region" description="Basic and acidic residues" evidence="10">
    <location>
        <begin position="104"/>
        <end position="119"/>
    </location>
</feature>
<evidence type="ECO:0000256" key="3">
    <source>
        <dbReference type="ARBA" id="ARBA00022771"/>
    </source>
</evidence>
<dbReference type="InterPro" id="IPR050234">
    <property type="entry name" value="Nuclear_hormone_rcpt_NR1"/>
</dbReference>
<evidence type="ECO:0000259" key="12">
    <source>
        <dbReference type="PROSITE" id="PS51843"/>
    </source>
</evidence>
<dbReference type="PROSITE" id="PS51843">
    <property type="entry name" value="NR_LBD"/>
    <property type="match status" value="1"/>
</dbReference>
<evidence type="ECO:0000256" key="7">
    <source>
        <dbReference type="ARBA" id="ARBA00023163"/>
    </source>
</evidence>
<sequence length="755" mass="84836">MPHGAIRFPFGKCRICQDQATGVHYGVATCEGCKGFFKRSTIRGEKYKCFFGGQCEITPQNRNRCKSCRFRICLESGMSLEAVKMGRIPKLEKERALELASQEGKQKESTQNRKGETQKKGGSKASSGPQFMDVFPTPPQQQQQPASLFGSLDESAQHPSRSLEGANTTHIASEMYFDANKPRMMEPKQSISSADSSTDSQSSDYLGQGLHSPEGSTPWGHHSICPAPNLASSHGTSPFGPSNFSESCGIGQVESMAISTDSSKIKTELSPLSDHCLRRDSSPRASLSPLKVSGEGLRASLSPQQVSGEGLSPKKCEAVSLHPDSFFPYPDHHQNRQKEHNLRYRSSMDYDTDFNQKLFSTSKASSNSFDHYRSDSCELLAPSKSNDSTIWDKEILVKLQLNNDSFKTEIKTSDVYAPVRNHYMILCEVEQGGMFNRLPLYIQTLQQLDVCQRTGLLLKLQETPTDMVDKICGMLAMEDRYAVSKEGVSMGKDSTFLIQGTLQRLKYSMEILWKPIWLMRQYIRQQLSSSQVHLNYTGDSNEDLKNVWPQLMKSVCFFNDVIVGFSFGCPGFKNLQNELKEYLTQRAYFDIWILLMSDFCVNSTCHFLLPNGQIYTNGTMIKILKEKTFLEIRTVLERINKCQLCDLEIGLLCAILLIDADDEKLTGNTEMNLEPLRALHSHYLDILATVVSKIHTTQSTKRLSDIFSLTPLIKKLSTRLQAQISQYAIEQIPDEDCLQNIALKAQASVEKEHVF</sequence>
<keyword evidence="13" id="KW-1185">Reference proteome</keyword>
<keyword evidence="5" id="KW-0805">Transcription regulation</keyword>
<evidence type="ECO:0000256" key="1">
    <source>
        <dbReference type="ARBA" id="ARBA00005993"/>
    </source>
</evidence>
<evidence type="ECO:0000256" key="6">
    <source>
        <dbReference type="ARBA" id="ARBA00023125"/>
    </source>
</evidence>
<feature type="region of interest" description="Disordered" evidence="10">
    <location>
        <begin position="270"/>
        <end position="290"/>
    </location>
</feature>
<dbReference type="GO" id="GO:0045944">
    <property type="term" value="P:positive regulation of transcription by RNA polymerase II"/>
    <property type="evidence" value="ECO:0007669"/>
    <property type="project" value="TreeGrafter"/>
</dbReference>
<dbReference type="InterPro" id="IPR035500">
    <property type="entry name" value="NHR-like_dom_sf"/>
</dbReference>
<dbReference type="InterPro" id="IPR001628">
    <property type="entry name" value="Znf_hrmn_rcpt"/>
</dbReference>
<dbReference type="KEGG" id="cvn:111136477"/>
<evidence type="ECO:0000256" key="9">
    <source>
        <dbReference type="ARBA" id="ARBA00023242"/>
    </source>
</evidence>
<dbReference type="Pfam" id="PF00105">
    <property type="entry name" value="zf-C4"/>
    <property type="match status" value="1"/>
</dbReference>
<evidence type="ECO:0000256" key="2">
    <source>
        <dbReference type="ARBA" id="ARBA00022723"/>
    </source>
</evidence>
<keyword evidence="7" id="KW-0804">Transcription</keyword>
<dbReference type="PROSITE" id="PS51030">
    <property type="entry name" value="NUCLEAR_REC_DBD_2"/>
    <property type="match status" value="1"/>
</dbReference>
<dbReference type="PANTHER" id="PTHR24082:SF473">
    <property type="entry name" value="ECDYSONE-INDUCED PROTEIN 75B, ISOFORM B"/>
    <property type="match status" value="1"/>
</dbReference>
<protein>
    <submittedName>
        <fullName evidence="14 15">Uncharacterized protein LOC111136477 isoform X1</fullName>
    </submittedName>
</protein>
<name>A0A8B8ESY2_CRAVI</name>
<evidence type="ECO:0000256" key="4">
    <source>
        <dbReference type="ARBA" id="ARBA00022833"/>
    </source>
</evidence>
<keyword evidence="4" id="KW-0862">Zinc</keyword>
<dbReference type="AlphaFoldDB" id="A0A8B8ESY2"/>
<dbReference type="PANTHER" id="PTHR24082">
    <property type="entry name" value="NUCLEAR HORMONE RECEPTOR"/>
    <property type="match status" value="1"/>
</dbReference>
<dbReference type="GeneID" id="111136477"/>
<dbReference type="FunFam" id="3.30.50.10:FF:000030">
    <property type="entry name" value="Nuclear Hormone Receptor family"/>
    <property type="match status" value="1"/>
</dbReference>